<dbReference type="RefSeq" id="WP_149837555.1">
    <property type="nucleotide sequence ID" value="NZ_VUOC01000002.1"/>
</dbReference>
<proteinExistence type="predicted"/>
<organism evidence="2 3">
    <name type="scientific">Chitinophaga agrisoli</name>
    <dbReference type="NCBI Taxonomy" id="2607653"/>
    <lineage>
        <taxon>Bacteria</taxon>
        <taxon>Pseudomonadati</taxon>
        <taxon>Bacteroidota</taxon>
        <taxon>Chitinophagia</taxon>
        <taxon>Chitinophagales</taxon>
        <taxon>Chitinophagaceae</taxon>
        <taxon>Chitinophaga</taxon>
    </lineage>
</organism>
<dbReference type="Proteomes" id="UP000324611">
    <property type="component" value="Unassembled WGS sequence"/>
</dbReference>
<name>A0A5B2VWJ5_9BACT</name>
<evidence type="ECO:0000313" key="2">
    <source>
        <dbReference type="EMBL" id="KAA2242682.1"/>
    </source>
</evidence>
<reference evidence="2 3" key="1">
    <citation type="submission" date="2019-09" db="EMBL/GenBank/DDBJ databases">
        <title>Chitinophaga ginsengihumi sp. nov., isolated from soil of ginseng rhizosphere.</title>
        <authorList>
            <person name="Lee J."/>
        </authorList>
    </citation>
    <scope>NUCLEOTIDE SEQUENCE [LARGE SCALE GENOMIC DNA]</scope>
    <source>
        <strain evidence="2 3">BN140078</strain>
    </source>
</reference>
<feature type="region of interest" description="Disordered" evidence="1">
    <location>
        <begin position="185"/>
        <end position="205"/>
    </location>
</feature>
<reference evidence="2 3" key="2">
    <citation type="submission" date="2019-09" db="EMBL/GenBank/DDBJ databases">
        <authorList>
            <person name="Jin C."/>
        </authorList>
    </citation>
    <scope>NUCLEOTIDE SEQUENCE [LARGE SCALE GENOMIC DNA]</scope>
    <source>
        <strain evidence="2 3">BN140078</strain>
    </source>
</reference>
<evidence type="ECO:0000313" key="3">
    <source>
        <dbReference type="Proteomes" id="UP000324611"/>
    </source>
</evidence>
<protein>
    <submittedName>
        <fullName evidence="2">Uncharacterized protein</fullName>
    </submittedName>
</protein>
<keyword evidence="3" id="KW-1185">Reference proteome</keyword>
<dbReference type="EMBL" id="VUOC01000002">
    <property type="protein sequence ID" value="KAA2242682.1"/>
    <property type="molecule type" value="Genomic_DNA"/>
</dbReference>
<gene>
    <name evidence="2" type="ORF">F0L74_09135</name>
</gene>
<dbReference type="AlphaFoldDB" id="A0A5B2VWJ5"/>
<sequence>MGKQKGPVFIEGTFDGRTYYKLDGKYYVRKKSSLSARRVKRTPAFRRTMEYAGWMAQASVIGSAIYWKLPAKQRKRARYQALTGEAMRLLRDGVDEATVRAKLETAYLQKEAASSIDPKPVACADPKQTAAPQPEINEAGLKPVEKAASTNGRQPAIIQLEARSTAIIPAPASSQRQSRVLRFKAKRKHPFTAGATGNPPVAVPA</sequence>
<accession>A0A5B2VWJ5</accession>
<comment type="caution">
    <text evidence="2">The sequence shown here is derived from an EMBL/GenBank/DDBJ whole genome shotgun (WGS) entry which is preliminary data.</text>
</comment>
<evidence type="ECO:0000256" key="1">
    <source>
        <dbReference type="SAM" id="MobiDB-lite"/>
    </source>
</evidence>